<accession>A0A1K0GXM7</accession>
<proteinExistence type="predicted"/>
<organism evidence="2 3">
    <name type="scientific">Couchioplanes caeruleus subsp. caeruleus</name>
    <dbReference type="NCBI Taxonomy" id="56427"/>
    <lineage>
        <taxon>Bacteria</taxon>
        <taxon>Bacillati</taxon>
        <taxon>Actinomycetota</taxon>
        <taxon>Actinomycetes</taxon>
        <taxon>Micromonosporales</taxon>
        <taxon>Micromonosporaceae</taxon>
        <taxon>Couchioplanes</taxon>
    </lineage>
</organism>
<dbReference type="AlphaFoldDB" id="A0A1K0GXM7"/>
<evidence type="ECO:0000313" key="3">
    <source>
        <dbReference type="Proteomes" id="UP000182486"/>
    </source>
</evidence>
<protein>
    <submittedName>
        <fullName evidence="2">Uncharacterized protein</fullName>
    </submittedName>
</protein>
<evidence type="ECO:0000313" key="2">
    <source>
        <dbReference type="EMBL" id="OJF14187.1"/>
    </source>
</evidence>
<feature type="transmembrane region" description="Helical" evidence="1">
    <location>
        <begin position="247"/>
        <end position="268"/>
    </location>
</feature>
<dbReference type="Proteomes" id="UP000182486">
    <property type="component" value="Unassembled WGS sequence"/>
</dbReference>
<sequence length="271" mass="29423">MTRGYAQQDDYIFLGRGPGSRWWERFEKYGNSERSGLVVTSDGERWFALLSGIPTKRRDVMRTPIRIKLALEGSRTDTESGAAQAVQRLIAVWLEDLATRSGRVAAAFDEAFPEQDIAGLLVENDDTTVQAVDERLQRVLAAFGKSGDTPGPSGRPAVDGWWVGSLHDEQDQDHRTAAAAAAALLAGAPGIAGYFNMLRTSEYAGQAAEALRADTGGSVHVLTDLRTHELPSPKEAPRPPKPDPRTIAAILGAGAIVIVLVWVITRWLDHD</sequence>
<name>A0A1K0GXM7_9ACTN</name>
<evidence type="ECO:0000256" key="1">
    <source>
        <dbReference type="SAM" id="Phobius"/>
    </source>
</evidence>
<keyword evidence="1" id="KW-0812">Transmembrane</keyword>
<gene>
    <name evidence="2" type="ORF">BG844_11050</name>
</gene>
<dbReference type="EMBL" id="MEIA01000109">
    <property type="protein sequence ID" value="OJF14187.1"/>
    <property type="molecule type" value="Genomic_DNA"/>
</dbReference>
<keyword evidence="3" id="KW-1185">Reference proteome</keyword>
<keyword evidence="1" id="KW-1133">Transmembrane helix</keyword>
<reference evidence="2 3" key="1">
    <citation type="submission" date="2016-09" db="EMBL/GenBank/DDBJ databases">
        <title>Couchioplanes caeruleus draft genome sequence.</title>
        <authorList>
            <person name="Sheehan J."/>
            <person name="Caffrey P."/>
        </authorList>
    </citation>
    <scope>NUCLEOTIDE SEQUENCE [LARGE SCALE GENOMIC DNA]</scope>
    <source>
        <strain evidence="2 3">DSM 43634</strain>
    </source>
</reference>
<comment type="caution">
    <text evidence="2">The sequence shown here is derived from an EMBL/GenBank/DDBJ whole genome shotgun (WGS) entry which is preliminary data.</text>
</comment>
<keyword evidence="1" id="KW-0472">Membrane</keyword>